<name>A0A0H4PSA5_9BACT</name>
<dbReference type="STRING" id="320787.CA2015_1729"/>
<dbReference type="KEGG" id="camu:CA2015_1729"/>
<organism evidence="3 4">
    <name type="scientific">Cyclobacterium amurskyense</name>
    <dbReference type="NCBI Taxonomy" id="320787"/>
    <lineage>
        <taxon>Bacteria</taxon>
        <taxon>Pseudomonadati</taxon>
        <taxon>Bacteroidota</taxon>
        <taxon>Cytophagia</taxon>
        <taxon>Cytophagales</taxon>
        <taxon>Cyclobacteriaceae</taxon>
        <taxon>Cyclobacterium</taxon>
    </lineage>
</organism>
<evidence type="ECO:0000256" key="1">
    <source>
        <dbReference type="SAM" id="SignalP"/>
    </source>
</evidence>
<dbReference type="Gene3D" id="3.40.30.10">
    <property type="entry name" value="Glutaredoxin"/>
    <property type="match status" value="1"/>
</dbReference>
<dbReference type="AlphaFoldDB" id="A0A0H4PSA5"/>
<keyword evidence="1" id="KW-0732">Signal</keyword>
<dbReference type="PROSITE" id="PS51352">
    <property type="entry name" value="THIOREDOXIN_2"/>
    <property type="match status" value="1"/>
</dbReference>
<dbReference type="EMBL" id="CP012040">
    <property type="protein sequence ID" value="AKP51162.1"/>
    <property type="molecule type" value="Genomic_DNA"/>
</dbReference>
<sequence>MKTQTLLLLTFLFFSQSLMAQDKVKDFTLPAVGNQKPFVLSEAKGKYVALHFLLKTECPYCIRHTNDYVEETTDLKDVLQVFIKPDTEEEIKEWAENLDGDSFTIYRDVDAQLADELGIPDGYSFHNQLVHFPALILIGPDGKEVYRYIGKKNSDRLPVKDFMTVLEGLRK</sequence>
<dbReference type="GO" id="GO:0016209">
    <property type="term" value="F:antioxidant activity"/>
    <property type="evidence" value="ECO:0007669"/>
    <property type="project" value="InterPro"/>
</dbReference>
<dbReference type="PATRIC" id="fig|320787.5.peg.1904"/>
<gene>
    <name evidence="3" type="ORF">CA2015_1729</name>
</gene>
<dbReference type="InterPro" id="IPR036249">
    <property type="entry name" value="Thioredoxin-like_sf"/>
</dbReference>
<dbReference type="SUPFAM" id="SSF52833">
    <property type="entry name" value="Thioredoxin-like"/>
    <property type="match status" value="1"/>
</dbReference>
<feature type="chain" id="PRO_5005208977" evidence="1">
    <location>
        <begin position="21"/>
        <end position="171"/>
    </location>
</feature>
<dbReference type="CDD" id="cd02966">
    <property type="entry name" value="TlpA_like_family"/>
    <property type="match status" value="1"/>
</dbReference>
<evidence type="ECO:0000259" key="2">
    <source>
        <dbReference type="PROSITE" id="PS51352"/>
    </source>
</evidence>
<dbReference type="GO" id="GO:0016491">
    <property type="term" value="F:oxidoreductase activity"/>
    <property type="evidence" value="ECO:0007669"/>
    <property type="project" value="InterPro"/>
</dbReference>
<feature type="signal peptide" evidence="1">
    <location>
        <begin position="1"/>
        <end position="20"/>
    </location>
</feature>
<dbReference type="Proteomes" id="UP000036520">
    <property type="component" value="Chromosome"/>
</dbReference>
<dbReference type="OrthoDB" id="1095575at2"/>
<dbReference type="InterPro" id="IPR013766">
    <property type="entry name" value="Thioredoxin_domain"/>
</dbReference>
<protein>
    <submittedName>
        <fullName evidence="3">Redoxin domain protein</fullName>
    </submittedName>
</protein>
<dbReference type="RefSeq" id="WP_048641527.1">
    <property type="nucleotide sequence ID" value="NZ_CP012040.1"/>
</dbReference>
<dbReference type="InterPro" id="IPR000866">
    <property type="entry name" value="AhpC/TSA"/>
</dbReference>
<reference evidence="3 4" key="1">
    <citation type="submission" date="2015-07" db="EMBL/GenBank/DDBJ databases">
        <authorList>
            <person name="Kim K.M."/>
        </authorList>
    </citation>
    <scope>NUCLEOTIDE SEQUENCE [LARGE SCALE GENOMIC DNA]</scope>
    <source>
        <strain evidence="3 4">KCTC 12363</strain>
    </source>
</reference>
<dbReference type="Pfam" id="PF00578">
    <property type="entry name" value="AhpC-TSA"/>
    <property type="match status" value="1"/>
</dbReference>
<feature type="domain" description="Thioredoxin" evidence="2">
    <location>
        <begin position="18"/>
        <end position="171"/>
    </location>
</feature>
<keyword evidence="4" id="KW-1185">Reference proteome</keyword>
<evidence type="ECO:0000313" key="3">
    <source>
        <dbReference type="EMBL" id="AKP51162.1"/>
    </source>
</evidence>
<accession>A0A0H4PSA5</accession>
<proteinExistence type="predicted"/>
<evidence type="ECO:0000313" key="4">
    <source>
        <dbReference type="Proteomes" id="UP000036520"/>
    </source>
</evidence>